<proteinExistence type="predicted"/>
<keyword evidence="1" id="KW-0677">Repeat</keyword>
<dbReference type="InterPro" id="IPR002110">
    <property type="entry name" value="Ankyrin_rpt"/>
</dbReference>
<feature type="region of interest" description="Disordered" evidence="3">
    <location>
        <begin position="174"/>
        <end position="234"/>
    </location>
</feature>
<feature type="non-terminal residue" evidence="6">
    <location>
        <position position="2043"/>
    </location>
</feature>
<dbReference type="InterPro" id="IPR031359">
    <property type="entry name" value="NACHT_N"/>
</dbReference>
<protein>
    <submittedName>
        <fullName evidence="6">Uncharacterized protein</fullName>
    </submittedName>
</protein>
<feature type="region of interest" description="Disordered" evidence="3">
    <location>
        <begin position="861"/>
        <end position="893"/>
    </location>
</feature>
<sequence length="2043" mass="220132">NSLWTLLPALSSDDQPHIRVDYWRAHTWPLGSNVRFGLRLPARHTHNSPLPAQAKRFAVEAQNVGLGLALLAWGRPLLPAARGWRIHTQRELAFGSLQVRGAMRLAASTTAHAGVIGENGIFALGFNGQADTRGSGVVGPFLHLPCSYMSLHPDRPSSSPPNHWENLVFNQYPTSRNPVMGAPSEAGGEERRRKRDRLRTLLGISRPFFRRRSKSSGPPAAGARDGPPIASSQSVVSIALSPAVTQSPSPSYTSAPAHVTYPSVPPFLPLTPPPAQDASISVPPSVPHVLPPTPPLAQDACISLPPALPPSAPRILPPPAASGQDVNISVPNTVRYTVQPAVQHIVQPIVSDTVSHRIPSAVQPAVSPTVPVTAPRAVPPTVSPAVSPIVQPTVPATVSRTVSSIVPATVSPTVQPTVRRTDSHRVLSTVPSPTARPTVPATVPHRVPSTVTHAVSPTPSPTVRPTVPAIAPRTVPPTVSPAVQPTVPVPSTVPPTVSPTVRPAVPATVPHAPVPHTVPPTPHSSHAAPSTARHTAPPHRTPPTANIPAPVTVPTPQEPTTEEATTEELTTEEATTDDASTDEASYGVATPEESTPGETPPEEPASEKPPAEEAAPEEPTAEQISLDLPQSESLRVWGAAYQQLKSSSETAALVAEYEFILKEFEPAAAPLLDDGAVHKRLQAMDIVIKKAGTSEAGERAAAATDVTLSVLDKIRSTVAELAATNPVACFAWAGFCVITPNLLASITETKCMSDGLAHVSDRLTWYMALAQVLLRENWRNDYEFQDLRSELDARLARLYKELLEFEMRCACASPSTTSAKDSVGWSGWSDLVDSIKNAEASLSSEISQYSTEAVKEHLGSLATTSEQTPDIQQRISESQGQDEDRETEKARNETIRRFQVVNYGDSLRDVPERVQGTCEWIEHNDTYRRWVASSDCDSQQQRPRSQRTSSSPSPRAAPKVLTICARPGWGKSVLARFMVETRLPEDLGPDQTICYFFFRYDQPGMSSVTNALHSILHQLLCQQTQLADVVESRVKQTGHSVMGVHHLVETLLDAVSSPKARPVVCVIDALDECLPDELSDIVYLLESTRSHNIRFLLTTRPSPDVLTTLRDELREATLETISAETFEQRDILRWEIEPVLDHNLATLEGRFDEKTRLNVRKKLLSAEADKGQRTFLWLKLVHESLKRLHLKEDVDHLLNTLPITLHGAYDLLLSRVKPDQRRGFAILLDLVLVAERPLTVEEASAAVWLRLHPKTRSPARFDPDGAAAFQAWILDTGGGFVSVSHGRLYFLHQTCKEYLLREPDAVASPSHSDPAAFAGSTTEPLAHATAAECCLLSLLLRPFPPSRPGSGSSLRRRNTPPLDDEGSSDSGAEKTNPGDHKNSFVVYATAYLTHHFNLCQRYEAGSGTLIDIDASLRPSYLGLFRRYLLSEGCCLRAVAPGFPCDNEAGPEKVAEKYLLVLRHIPAFYNDPLRFGYGDSQLAHLSLTPVFIVLSNESIWSPKTPPTMRAAGALTGSLLLFRGDEDAGDLQKPVQPVEIVGHGEFSEPVPALARYFTKQSTPLLRAAAMDSSHIVRWILAFGVKASGTYRHGDGNTVLHAAVRQPFVKSHSDTLKVLLEAGADPNVANGSGLKAITCAAAWQNWEAVRLLLAHGADPSGEDGVSVGTTPLLSAVRYQRAFGGNLSTIKMLLDAGADPNGGNVPPIAGATPEVMSLLLERGAKGSPGKESGHDTALHALMYQLGDRWLGFQAPHRITKLIHNLVKAGCPPGRHGGEGLTPLQSMFDSVPSGYSHEGRLYGPYPFVECIDALCALGADVNSRSRRFADTVVHFACIAPIPEAELGPVFQALAKHGADFGARDSAGDTALHALAWRSGEDSCRDKAGRARALLQTVLPDPNKADALSMATASEIVNARNRRGQTALQIVCRERTPDQGMLEWCRTLLAWGADAKGRDSGGNTLLHALVINAHASPTGGLDRSDLDDILDLLIARGPGSAACNAVNALDGRGRTALHVACGEHSSIDAALAWCRELLDRGADANILDN</sequence>
<reference evidence="6" key="1">
    <citation type="submission" date="2010-05" db="EMBL/GenBank/DDBJ databases">
        <title>The Genome Sequence of Magnaporthe poae strain ATCC 64411.</title>
        <authorList>
            <consortium name="The Broad Institute Genome Sequencing Platform"/>
            <consortium name="Broad Institute Genome Sequencing Center for Infectious Disease"/>
            <person name="Ma L.-J."/>
            <person name="Dead R."/>
            <person name="Young S."/>
            <person name="Zeng Q."/>
            <person name="Koehrsen M."/>
            <person name="Alvarado L."/>
            <person name="Berlin A."/>
            <person name="Chapman S.B."/>
            <person name="Chen Z."/>
            <person name="Freedman E."/>
            <person name="Gellesch M."/>
            <person name="Goldberg J."/>
            <person name="Griggs A."/>
            <person name="Gujja S."/>
            <person name="Heilman E.R."/>
            <person name="Heiman D."/>
            <person name="Hepburn T."/>
            <person name="Howarth C."/>
            <person name="Jen D."/>
            <person name="Larson L."/>
            <person name="Mehta T."/>
            <person name="Neiman D."/>
            <person name="Pearson M."/>
            <person name="Roberts A."/>
            <person name="Saif S."/>
            <person name="Shea T."/>
            <person name="Shenoy N."/>
            <person name="Sisk P."/>
            <person name="Stolte C."/>
            <person name="Sykes S."/>
            <person name="Walk T."/>
            <person name="White J."/>
            <person name="Yandava C."/>
            <person name="Haas B."/>
            <person name="Nusbaum C."/>
            <person name="Birren B."/>
        </authorList>
    </citation>
    <scope>NUCLEOTIDE SEQUENCE</scope>
    <source>
        <strain evidence="6">ATCC 64411</strain>
    </source>
</reference>
<dbReference type="InterPro" id="IPR036770">
    <property type="entry name" value="Ankyrin_rpt-contain_sf"/>
</dbReference>
<evidence type="ECO:0000259" key="4">
    <source>
        <dbReference type="Pfam" id="PF17100"/>
    </source>
</evidence>
<dbReference type="InterPro" id="IPR056884">
    <property type="entry name" value="NPHP3-like_N"/>
</dbReference>
<organism evidence="6">
    <name type="scientific">Magnaporthiopsis poae (strain ATCC 64411 / 73-15)</name>
    <name type="common">Kentucky bluegrass fungus</name>
    <name type="synonym">Magnaporthe poae</name>
    <dbReference type="NCBI Taxonomy" id="644358"/>
    <lineage>
        <taxon>Eukaryota</taxon>
        <taxon>Fungi</taxon>
        <taxon>Dikarya</taxon>
        <taxon>Ascomycota</taxon>
        <taxon>Pezizomycotina</taxon>
        <taxon>Sordariomycetes</taxon>
        <taxon>Sordariomycetidae</taxon>
        <taxon>Magnaporthales</taxon>
        <taxon>Magnaporthaceae</taxon>
        <taxon>Magnaporthiopsis</taxon>
    </lineage>
</organism>
<feature type="repeat" description="ANK" evidence="2">
    <location>
        <begin position="1592"/>
        <end position="1628"/>
    </location>
</feature>
<dbReference type="SMART" id="SM00248">
    <property type="entry name" value="ANK"/>
    <property type="match status" value="8"/>
</dbReference>
<feature type="region of interest" description="Disordered" evidence="3">
    <location>
        <begin position="509"/>
        <end position="624"/>
    </location>
</feature>
<dbReference type="Pfam" id="PF17100">
    <property type="entry name" value="NACHT_N"/>
    <property type="match status" value="1"/>
</dbReference>
<dbReference type="SUPFAM" id="SSF48403">
    <property type="entry name" value="Ankyrin repeat"/>
    <property type="match status" value="2"/>
</dbReference>
<feature type="compositionally biased region" description="Acidic residues" evidence="3">
    <location>
        <begin position="560"/>
        <end position="581"/>
    </location>
</feature>
<feature type="region of interest" description="Disordered" evidence="3">
    <location>
        <begin position="932"/>
        <end position="957"/>
    </location>
</feature>
<dbReference type="Gene3D" id="1.25.40.20">
    <property type="entry name" value="Ankyrin repeat-containing domain"/>
    <property type="match status" value="3"/>
</dbReference>
<accession>A0A0H2UEX8</accession>
<dbReference type="InterPro" id="IPR027417">
    <property type="entry name" value="P-loop_NTPase"/>
</dbReference>
<feature type="repeat" description="ANK" evidence="2">
    <location>
        <begin position="2006"/>
        <end position="2043"/>
    </location>
</feature>
<feature type="compositionally biased region" description="Polar residues" evidence="3">
    <location>
        <begin position="861"/>
        <end position="879"/>
    </location>
</feature>
<dbReference type="Pfam" id="PF12796">
    <property type="entry name" value="Ank_2"/>
    <property type="match status" value="1"/>
</dbReference>
<dbReference type="EMBL" id="GL876977">
    <property type="protein sequence ID" value="KLU91649.1"/>
    <property type="molecule type" value="Genomic_DNA"/>
</dbReference>
<dbReference type="SUPFAM" id="SSF52540">
    <property type="entry name" value="P-loop containing nucleoside triphosphate hydrolases"/>
    <property type="match status" value="1"/>
</dbReference>
<feature type="compositionally biased region" description="Pro residues" evidence="3">
    <location>
        <begin position="512"/>
        <end position="522"/>
    </location>
</feature>
<dbReference type="PROSITE" id="PS50088">
    <property type="entry name" value="ANK_REPEAT"/>
    <property type="match status" value="2"/>
</dbReference>
<dbReference type="Pfam" id="PF00023">
    <property type="entry name" value="Ank"/>
    <property type="match status" value="1"/>
</dbReference>
<keyword evidence="2" id="KW-0040">ANK repeat</keyword>
<evidence type="ECO:0000256" key="1">
    <source>
        <dbReference type="ARBA" id="ARBA00022737"/>
    </source>
</evidence>
<feature type="region of interest" description="Disordered" evidence="3">
    <location>
        <begin position="1346"/>
        <end position="1378"/>
    </location>
</feature>
<feature type="compositionally biased region" description="Low complexity" evidence="3">
    <location>
        <begin position="523"/>
        <end position="535"/>
    </location>
</feature>
<dbReference type="PANTHER" id="PTHR10039">
    <property type="entry name" value="AMELOGENIN"/>
    <property type="match status" value="1"/>
</dbReference>
<dbReference type="VEuPathDB" id="FungiDB:MAPG_10167"/>
<dbReference type="Pfam" id="PF24883">
    <property type="entry name" value="NPHP3_N"/>
    <property type="match status" value="1"/>
</dbReference>
<feature type="non-terminal residue" evidence="6">
    <location>
        <position position="1"/>
    </location>
</feature>
<dbReference type="OrthoDB" id="163438at2759"/>
<gene>
    <name evidence="6" type="ORF">MAPG_10167</name>
</gene>
<feature type="compositionally biased region" description="Low complexity" evidence="3">
    <location>
        <begin position="215"/>
        <end position="230"/>
    </location>
</feature>
<dbReference type="Gene3D" id="3.40.50.300">
    <property type="entry name" value="P-loop containing nucleotide triphosphate hydrolases"/>
    <property type="match status" value="1"/>
</dbReference>
<reference evidence="6" key="2">
    <citation type="submission" date="2011-03" db="EMBL/GenBank/DDBJ databases">
        <title>Annotation of Magnaporthe poae ATCC 64411.</title>
        <authorList>
            <person name="Ma L.-J."/>
            <person name="Dead R."/>
            <person name="Young S.K."/>
            <person name="Zeng Q."/>
            <person name="Gargeya S."/>
            <person name="Fitzgerald M."/>
            <person name="Haas B."/>
            <person name="Abouelleil A."/>
            <person name="Alvarado L."/>
            <person name="Arachchi H.M."/>
            <person name="Berlin A."/>
            <person name="Brown A."/>
            <person name="Chapman S.B."/>
            <person name="Chen Z."/>
            <person name="Dunbar C."/>
            <person name="Freedman E."/>
            <person name="Gearin G."/>
            <person name="Gellesch M."/>
            <person name="Goldberg J."/>
            <person name="Griggs A."/>
            <person name="Gujja S."/>
            <person name="Heiman D."/>
            <person name="Howarth C."/>
            <person name="Larson L."/>
            <person name="Lui A."/>
            <person name="MacDonald P.J.P."/>
            <person name="Mehta T."/>
            <person name="Montmayeur A."/>
            <person name="Murphy C."/>
            <person name="Neiman D."/>
            <person name="Pearson M."/>
            <person name="Priest M."/>
            <person name="Roberts A."/>
            <person name="Saif S."/>
            <person name="Shea T."/>
            <person name="Shenoy N."/>
            <person name="Sisk P."/>
            <person name="Stolte C."/>
            <person name="Sykes S."/>
            <person name="Yandava C."/>
            <person name="Wortman J."/>
            <person name="Nusbaum C."/>
            <person name="Birren B."/>
        </authorList>
    </citation>
    <scope>NUCLEOTIDE SEQUENCE</scope>
    <source>
        <strain evidence="6">ATCC 64411</strain>
    </source>
</reference>
<feature type="domain" description="Nephrocystin 3-like N-terminal" evidence="5">
    <location>
        <begin position="916"/>
        <end position="1100"/>
    </location>
</feature>
<evidence type="ECO:0000313" key="6">
    <source>
        <dbReference type="EMBL" id="KLU91649.1"/>
    </source>
</evidence>
<feature type="compositionally biased region" description="Low complexity" evidence="3">
    <location>
        <begin position="938"/>
        <end position="957"/>
    </location>
</feature>
<name>A0A0H2UEX8_MAGP6</name>
<feature type="domain" description="NWD NACHT-NTPase N-terminal" evidence="4">
    <location>
        <begin position="635"/>
        <end position="843"/>
    </location>
</feature>
<evidence type="ECO:0000256" key="2">
    <source>
        <dbReference type="PROSITE-ProRule" id="PRU00023"/>
    </source>
</evidence>
<dbReference type="PROSITE" id="PS50297">
    <property type="entry name" value="ANK_REP_REGION"/>
    <property type="match status" value="2"/>
</dbReference>
<evidence type="ECO:0000256" key="3">
    <source>
        <dbReference type="SAM" id="MobiDB-lite"/>
    </source>
</evidence>
<evidence type="ECO:0000259" key="5">
    <source>
        <dbReference type="Pfam" id="PF24883"/>
    </source>
</evidence>